<feature type="region of interest" description="Disordered" evidence="8">
    <location>
        <begin position="602"/>
        <end position="624"/>
    </location>
</feature>
<name>A0A9P9DWM5_9PLEO</name>
<dbReference type="AlphaFoldDB" id="A0A9P9DWM5"/>
<keyword evidence="4 9" id="KW-0812">Transmembrane</keyword>
<dbReference type="PANTHER" id="PTHR23501">
    <property type="entry name" value="MAJOR FACILITATOR SUPERFAMILY"/>
    <property type="match status" value="1"/>
</dbReference>
<accession>A0A9P9DWM5</accession>
<dbReference type="PANTHER" id="PTHR23501:SF87">
    <property type="entry name" value="SIDEROPHORE IRON TRANSPORTER 2"/>
    <property type="match status" value="1"/>
</dbReference>
<dbReference type="InterPro" id="IPR036259">
    <property type="entry name" value="MFS_trans_sf"/>
</dbReference>
<keyword evidence="7 9" id="KW-0472">Membrane</keyword>
<evidence type="ECO:0000256" key="5">
    <source>
        <dbReference type="ARBA" id="ARBA00022989"/>
    </source>
</evidence>
<dbReference type="EMBL" id="JAGMWT010000006">
    <property type="protein sequence ID" value="KAH7126623.1"/>
    <property type="molecule type" value="Genomic_DNA"/>
</dbReference>
<comment type="similarity">
    <text evidence="2">Belongs to the major facilitator superfamily.</text>
</comment>
<evidence type="ECO:0000313" key="12">
    <source>
        <dbReference type="Proteomes" id="UP000700596"/>
    </source>
</evidence>
<evidence type="ECO:0000256" key="3">
    <source>
        <dbReference type="ARBA" id="ARBA00022448"/>
    </source>
</evidence>
<feature type="compositionally biased region" description="Basic and acidic residues" evidence="8">
    <location>
        <begin position="611"/>
        <end position="624"/>
    </location>
</feature>
<dbReference type="InterPro" id="IPR011701">
    <property type="entry name" value="MFS"/>
</dbReference>
<comment type="caution">
    <text evidence="11">The sequence shown here is derived from an EMBL/GenBank/DDBJ whole genome shotgun (WGS) entry which is preliminary data.</text>
</comment>
<proteinExistence type="inferred from homology"/>
<evidence type="ECO:0000256" key="9">
    <source>
        <dbReference type="SAM" id="Phobius"/>
    </source>
</evidence>
<feature type="transmembrane region" description="Helical" evidence="9">
    <location>
        <begin position="231"/>
        <end position="252"/>
    </location>
</feature>
<evidence type="ECO:0000313" key="11">
    <source>
        <dbReference type="EMBL" id="KAH7126623.1"/>
    </source>
</evidence>
<dbReference type="Pfam" id="PF07690">
    <property type="entry name" value="MFS_1"/>
    <property type="match status" value="1"/>
</dbReference>
<feature type="transmembrane region" description="Helical" evidence="9">
    <location>
        <begin position="425"/>
        <end position="444"/>
    </location>
</feature>
<sequence length="624" mass="69129">MNRTNSDKPYGEEAHPEIYELHEFSDEANNQVDEASHPEIYELQELNDETSNQADQQAGVQRMEAVSRSWSKTYLVVVYFTLLLIANVTSLEIQITGLLTPFATSAFKQHSLVSTVTVIQAVVSAAIKPPMGKIADVFGRLEAFTITIILYTIGYSQQAGSKDVKVFASAQIFWAAGYHGLQSLQQIFVADTTDLPNRALISTLFDLPFLWTVWASPKLGERMLKDMSWRWCYGIWAIILPACFVPLAISLWRSQRKAKASRNAFPSPFKGQTLPQILKNLWFDLDFFGLLLLATAISLILLPLTLAPNANKEWKNPSMIAMIVIGSLTLIAVPLWETSTKLAPNAFFPPALFKNPTVVSGTLIGFFYFMAFYMSVYPYFFSYLMIVQNKSVTTAGNITRVFSFSSTVSSIVVSLIIKYTGHYKYFVTLGACIYLIGMGIMLHFRDENATTAKLVGTQILIGIGGGFLNVPAQVGVQASATHQQVAAVTTVWLTLLEVGGAVGSAISGAIWSTYIPRKLQQYLPQEMVANHTLIFNDLTKSSDYISFPAGSPARIGINRAYQETMRLLLIGALVSAVPIVLLTYFLNNYNLHEMEQPVEGIVIGSSTQRTARSENGEDSEDRNR</sequence>
<feature type="transmembrane region" description="Helical" evidence="9">
    <location>
        <begin position="319"/>
        <end position="336"/>
    </location>
</feature>
<evidence type="ECO:0000256" key="6">
    <source>
        <dbReference type="ARBA" id="ARBA00023065"/>
    </source>
</evidence>
<feature type="transmembrane region" description="Helical" evidence="9">
    <location>
        <begin position="287"/>
        <end position="307"/>
    </location>
</feature>
<dbReference type="SUPFAM" id="SSF103473">
    <property type="entry name" value="MFS general substrate transporter"/>
    <property type="match status" value="1"/>
</dbReference>
<feature type="domain" description="Major facilitator superfamily (MFS) profile" evidence="10">
    <location>
        <begin position="73"/>
        <end position="590"/>
    </location>
</feature>
<feature type="transmembrane region" description="Helical" evidence="9">
    <location>
        <begin position="567"/>
        <end position="586"/>
    </location>
</feature>
<evidence type="ECO:0000256" key="4">
    <source>
        <dbReference type="ARBA" id="ARBA00022692"/>
    </source>
</evidence>
<comment type="subcellular location">
    <subcellularLocation>
        <location evidence="1">Membrane</location>
        <topology evidence="1">Multi-pass membrane protein</topology>
    </subcellularLocation>
</comment>
<keyword evidence="6" id="KW-0406">Ion transport</keyword>
<evidence type="ECO:0000256" key="2">
    <source>
        <dbReference type="ARBA" id="ARBA00008335"/>
    </source>
</evidence>
<evidence type="ECO:0000256" key="1">
    <source>
        <dbReference type="ARBA" id="ARBA00004141"/>
    </source>
</evidence>
<dbReference type="GO" id="GO:0005886">
    <property type="term" value="C:plasma membrane"/>
    <property type="evidence" value="ECO:0007669"/>
    <property type="project" value="TreeGrafter"/>
</dbReference>
<keyword evidence="5 9" id="KW-1133">Transmembrane helix</keyword>
<evidence type="ECO:0000256" key="8">
    <source>
        <dbReference type="SAM" id="MobiDB-lite"/>
    </source>
</evidence>
<protein>
    <submittedName>
        <fullName evidence="11">Siderophore iron transporter-like protein</fullName>
    </submittedName>
</protein>
<feature type="transmembrane region" description="Helical" evidence="9">
    <location>
        <begin position="73"/>
        <end position="91"/>
    </location>
</feature>
<keyword evidence="3" id="KW-0813">Transport</keyword>
<gene>
    <name evidence="11" type="ORF">B0J11DRAFT_526046</name>
</gene>
<organism evidence="11 12">
    <name type="scientific">Dendryphion nanum</name>
    <dbReference type="NCBI Taxonomy" id="256645"/>
    <lineage>
        <taxon>Eukaryota</taxon>
        <taxon>Fungi</taxon>
        <taxon>Dikarya</taxon>
        <taxon>Ascomycota</taxon>
        <taxon>Pezizomycotina</taxon>
        <taxon>Dothideomycetes</taxon>
        <taxon>Pleosporomycetidae</taxon>
        <taxon>Pleosporales</taxon>
        <taxon>Torulaceae</taxon>
        <taxon>Dendryphion</taxon>
    </lineage>
</organism>
<keyword evidence="12" id="KW-1185">Reference proteome</keyword>
<feature type="transmembrane region" description="Helical" evidence="9">
    <location>
        <begin position="356"/>
        <end position="380"/>
    </location>
</feature>
<dbReference type="InterPro" id="IPR020846">
    <property type="entry name" value="MFS_dom"/>
</dbReference>
<feature type="transmembrane region" description="Helical" evidence="9">
    <location>
        <begin position="401"/>
        <end position="419"/>
    </location>
</feature>
<dbReference type="GO" id="GO:0015343">
    <property type="term" value="F:siderophore-iron transmembrane transporter activity"/>
    <property type="evidence" value="ECO:0007669"/>
    <property type="project" value="TreeGrafter"/>
</dbReference>
<dbReference type="FunFam" id="1.20.1250.20:FF:000197">
    <property type="entry name" value="Siderophore iron transporter 1"/>
    <property type="match status" value="1"/>
</dbReference>
<dbReference type="Proteomes" id="UP000700596">
    <property type="component" value="Unassembled WGS sequence"/>
</dbReference>
<evidence type="ECO:0000259" key="10">
    <source>
        <dbReference type="PROSITE" id="PS50850"/>
    </source>
</evidence>
<dbReference type="PROSITE" id="PS50850">
    <property type="entry name" value="MFS"/>
    <property type="match status" value="1"/>
</dbReference>
<dbReference type="Gene3D" id="1.20.1250.20">
    <property type="entry name" value="MFS general substrate transporter like domains"/>
    <property type="match status" value="2"/>
</dbReference>
<evidence type="ECO:0000256" key="7">
    <source>
        <dbReference type="ARBA" id="ARBA00023136"/>
    </source>
</evidence>
<reference evidence="11" key="1">
    <citation type="journal article" date="2021" name="Nat. Commun.">
        <title>Genetic determinants of endophytism in the Arabidopsis root mycobiome.</title>
        <authorList>
            <person name="Mesny F."/>
            <person name="Miyauchi S."/>
            <person name="Thiergart T."/>
            <person name="Pickel B."/>
            <person name="Atanasova L."/>
            <person name="Karlsson M."/>
            <person name="Huettel B."/>
            <person name="Barry K.W."/>
            <person name="Haridas S."/>
            <person name="Chen C."/>
            <person name="Bauer D."/>
            <person name="Andreopoulos W."/>
            <person name="Pangilinan J."/>
            <person name="LaButti K."/>
            <person name="Riley R."/>
            <person name="Lipzen A."/>
            <person name="Clum A."/>
            <person name="Drula E."/>
            <person name="Henrissat B."/>
            <person name="Kohler A."/>
            <person name="Grigoriev I.V."/>
            <person name="Martin F.M."/>
            <person name="Hacquard S."/>
        </authorList>
    </citation>
    <scope>NUCLEOTIDE SEQUENCE</scope>
    <source>
        <strain evidence="11">MPI-CAGE-CH-0243</strain>
    </source>
</reference>
<dbReference type="OrthoDB" id="2241241at2759"/>